<reference evidence="3 4" key="1">
    <citation type="journal article" date="2019" name="Fungal Biol. Biotechnol.">
        <title>Draft genome sequence of fastidious pathogen Ceratobasidium theobromae, which causes vascular-streak dieback in Theobroma cacao.</title>
        <authorList>
            <person name="Ali S.S."/>
            <person name="Asman A."/>
            <person name="Shao J."/>
            <person name="Firmansyah A.P."/>
            <person name="Susilo A.W."/>
            <person name="Rosmana A."/>
            <person name="McMahon P."/>
            <person name="Junaid M."/>
            <person name="Guest D."/>
            <person name="Kheng T.Y."/>
            <person name="Meinhardt L.W."/>
            <person name="Bailey B.A."/>
        </authorList>
    </citation>
    <scope>NUCLEOTIDE SEQUENCE [LARGE SCALE GENOMIC DNA]</scope>
    <source>
        <strain evidence="3 4">CT2</strain>
    </source>
</reference>
<dbReference type="GO" id="GO:0005739">
    <property type="term" value="C:mitochondrion"/>
    <property type="evidence" value="ECO:0007669"/>
    <property type="project" value="InterPro"/>
</dbReference>
<dbReference type="Proteomes" id="UP000383932">
    <property type="component" value="Unassembled WGS sequence"/>
</dbReference>
<feature type="region of interest" description="Disordered" evidence="1">
    <location>
        <begin position="32"/>
        <end position="67"/>
    </location>
</feature>
<dbReference type="PANTHER" id="PTHR39468:SF1">
    <property type="entry name" value="MTF2-LIKE C-TERMINAL DOMAIN-CONTAINING PROTEIN"/>
    <property type="match status" value="1"/>
</dbReference>
<name>A0A5N5Q9W5_9AGAM</name>
<evidence type="ECO:0000313" key="3">
    <source>
        <dbReference type="EMBL" id="KAB5588580.1"/>
    </source>
</evidence>
<dbReference type="InterPro" id="IPR040009">
    <property type="entry name" value="Mtf2/C5D6.12-like"/>
</dbReference>
<gene>
    <name evidence="3" type="ORF">CTheo_7976</name>
</gene>
<dbReference type="OrthoDB" id="2444174at2759"/>
<comment type="caution">
    <text evidence="3">The sequence shown here is derived from an EMBL/GenBank/DDBJ whole genome shotgun (WGS) entry which is preliminary data.</text>
</comment>
<dbReference type="PANTHER" id="PTHR39468">
    <property type="entry name" value="CHROMOSOME 7, WHOLE GENOME SHOTGUN SEQUENCE"/>
    <property type="match status" value="1"/>
</dbReference>
<evidence type="ECO:0000256" key="1">
    <source>
        <dbReference type="SAM" id="MobiDB-lite"/>
    </source>
</evidence>
<feature type="compositionally biased region" description="Polar residues" evidence="1">
    <location>
        <begin position="55"/>
        <end position="67"/>
    </location>
</feature>
<accession>A0A5N5Q9W5</accession>
<feature type="domain" description="Mtf2-like C-terminal" evidence="2">
    <location>
        <begin position="163"/>
        <end position="323"/>
    </location>
</feature>
<feature type="region of interest" description="Disordered" evidence="1">
    <location>
        <begin position="193"/>
        <end position="216"/>
    </location>
</feature>
<evidence type="ECO:0000313" key="4">
    <source>
        <dbReference type="Proteomes" id="UP000383932"/>
    </source>
</evidence>
<protein>
    <submittedName>
        <fullName evidence="3">ECSIT domain containing protein</fullName>
    </submittedName>
</protein>
<feature type="compositionally biased region" description="Low complexity" evidence="1">
    <location>
        <begin position="194"/>
        <end position="214"/>
    </location>
</feature>
<dbReference type="InterPro" id="IPR043837">
    <property type="entry name" value="Mtf2-like_C"/>
</dbReference>
<keyword evidence="4" id="KW-1185">Reference proteome</keyword>
<dbReference type="EMBL" id="SSOP01000416">
    <property type="protein sequence ID" value="KAB5588580.1"/>
    <property type="molecule type" value="Genomic_DNA"/>
</dbReference>
<evidence type="ECO:0000259" key="2">
    <source>
        <dbReference type="Pfam" id="PF19189"/>
    </source>
</evidence>
<organism evidence="3 4">
    <name type="scientific">Ceratobasidium theobromae</name>
    <dbReference type="NCBI Taxonomy" id="1582974"/>
    <lineage>
        <taxon>Eukaryota</taxon>
        <taxon>Fungi</taxon>
        <taxon>Dikarya</taxon>
        <taxon>Basidiomycota</taxon>
        <taxon>Agaricomycotina</taxon>
        <taxon>Agaricomycetes</taxon>
        <taxon>Cantharellales</taxon>
        <taxon>Ceratobasidiaceae</taxon>
        <taxon>Ceratobasidium</taxon>
    </lineage>
</organism>
<sequence>MLQAFRGLVARPHAVPPSLKYCGSRFVATKRPPFDTDQNEDGFMLVGSGAEPSSLRPNLNDTSSTTSDDNWAQILQNIDPPSYDIMTGVRSTMRPLAHVTPMPRRHRATDMEQRAMDAVFERVFNMDTSMARGSSVGNQFLLGSVPFQSRKSQQLLQQTEDIEQMFDQKREAMLNCRTDQELLQWAVAEVFQEPSANSPSSPPSTDTAAPTQPANDPLKVIHPGIYARVVAHLMTEFREKYNNPHLAIAIFDYTRRRSIVSFVTGCATPSFTELMRTYWNSFRDLQMVLNVAEEMRVNGVMPNDRTHNLYHQICEEADQQAARFEGGREEVMKMLDRLGKLTKPKPRKT</sequence>
<proteinExistence type="predicted"/>
<dbReference type="Pfam" id="PF19189">
    <property type="entry name" value="Mtf2"/>
    <property type="match status" value="1"/>
</dbReference>
<dbReference type="AlphaFoldDB" id="A0A5N5Q9W5"/>